<keyword evidence="1" id="KW-0418">Kinase</keyword>
<dbReference type="OrthoDB" id="5443147at2"/>
<keyword evidence="2" id="KW-1185">Reference proteome</keyword>
<dbReference type="STRING" id="1317117.ATO7_16340"/>
<dbReference type="InterPro" id="IPR027597">
    <property type="entry name" value="HprK-rel_B"/>
</dbReference>
<protein>
    <submittedName>
        <fullName evidence="1">HPr kinase</fullName>
    </submittedName>
</protein>
<evidence type="ECO:0000313" key="1">
    <source>
        <dbReference type="EMBL" id="ORE85069.1"/>
    </source>
</evidence>
<keyword evidence="1" id="KW-0808">Transferase</keyword>
<dbReference type="Gene3D" id="3.40.50.300">
    <property type="entry name" value="P-loop containing nucleotide triphosphate hydrolases"/>
    <property type="match status" value="1"/>
</dbReference>
<evidence type="ECO:0000313" key="2">
    <source>
        <dbReference type="Proteomes" id="UP000192342"/>
    </source>
</evidence>
<name>A0A1Y1S9Y7_9GAMM</name>
<dbReference type="AlphaFoldDB" id="A0A1Y1S9Y7"/>
<reference evidence="1 2" key="1">
    <citation type="submission" date="2013-04" db="EMBL/GenBank/DDBJ databases">
        <title>Oceanococcus atlanticus 22II-S10r2 Genome Sequencing.</title>
        <authorList>
            <person name="Lai Q."/>
            <person name="Li G."/>
            <person name="Shao Z."/>
        </authorList>
    </citation>
    <scope>NUCLEOTIDE SEQUENCE [LARGE SCALE GENOMIC DNA]</scope>
    <source>
        <strain evidence="1 2">22II-S10r2</strain>
    </source>
</reference>
<comment type="caution">
    <text evidence="1">The sequence shown here is derived from an EMBL/GenBank/DDBJ whole genome shotgun (WGS) entry which is preliminary data.</text>
</comment>
<gene>
    <name evidence="1" type="ORF">ATO7_16340</name>
</gene>
<sequence>MSLELDQTLRGASRLSDQTLRWELAGFGLTLRSNSDALLLRIAEYLQGFALTSSASAKPAHTLEIEAYERHDLDLSALTKEWPREAGKRGRKDTYRDVPKGADSERLIYKVRTGMHFLQRPGSRIAAGPCLANDNQLINFINAQWMSALQQQGWLIGHASAVVREQRALAIAGLSGGGKSTLMLKLLAHGGQFMSNDRLFMHRQGSQVAAQGIAKWPRINPGTIVHDQQLQSLIPEAERRRFLALPVEQLRQLEQKYDAPIPQLYGDGRVCLNAPLGALVVLNWDAGTTQATRLKPIEWSERYLPALMKSSGPFYQRTDGRFWRPDDIPAKQSYLDVLRDVPVFELSGRIDFEAATELCLAQCWDTDLA</sequence>
<proteinExistence type="predicted"/>
<dbReference type="InterPro" id="IPR027417">
    <property type="entry name" value="P-loop_NTPase"/>
</dbReference>
<dbReference type="Proteomes" id="UP000192342">
    <property type="component" value="Unassembled WGS sequence"/>
</dbReference>
<organism evidence="1 2">
    <name type="scientific">Oceanococcus atlanticus</name>
    <dbReference type="NCBI Taxonomy" id="1317117"/>
    <lineage>
        <taxon>Bacteria</taxon>
        <taxon>Pseudomonadati</taxon>
        <taxon>Pseudomonadota</taxon>
        <taxon>Gammaproteobacteria</taxon>
        <taxon>Chromatiales</taxon>
        <taxon>Oceanococcaceae</taxon>
        <taxon>Oceanococcus</taxon>
    </lineage>
</organism>
<dbReference type="RefSeq" id="WP_083563516.1">
    <property type="nucleotide sequence ID" value="NZ_AQQV01000006.1"/>
</dbReference>
<dbReference type="GO" id="GO:0016301">
    <property type="term" value="F:kinase activity"/>
    <property type="evidence" value="ECO:0007669"/>
    <property type="project" value="UniProtKB-KW"/>
</dbReference>
<dbReference type="SUPFAM" id="SSF53795">
    <property type="entry name" value="PEP carboxykinase-like"/>
    <property type="match status" value="1"/>
</dbReference>
<dbReference type="NCBIfam" id="TIGR04355">
    <property type="entry name" value="HprK_rel_B"/>
    <property type="match status" value="1"/>
</dbReference>
<accession>A0A1Y1S9Y7</accession>
<dbReference type="EMBL" id="AQQV01000006">
    <property type="protein sequence ID" value="ORE85069.1"/>
    <property type="molecule type" value="Genomic_DNA"/>
</dbReference>